<reference evidence="12 13" key="1">
    <citation type="submission" date="2016-11" db="EMBL/GenBank/DDBJ databases">
        <authorList>
            <person name="Jaros S."/>
            <person name="Januszkiewicz K."/>
            <person name="Wedrychowicz H."/>
        </authorList>
    </citation>
    <scope>NUCLEOTIDE SEQUENCE [LARGE SCALE GENOMIC DNA]</scope>
    <source>
        <strain evidence="12 13">DSM 44523</strain>
    </source>
</reference>
<dbReference type="Proteomes" id="UP000184501">
    <property type="component" value="Unassembled WGS sequence"/>
</dbReference>
<organism evidence="12 13">
    <name type="scientific">Streptoalloteichus hindustanus</name>
    <dbReference type="NCBI Taxonomy" id="2017"/>
    <lineage>
        <taxon>Bacteria</taxon>
        <taxon>Bacillati</taxon>
        <taxon>Actinomycetota</taxon>
        <taxon>Actinomycetes</taxon>
        <taxon>Pseudonocardiales</taxon>
        <taxon>Pseudonocardiaceae</taxon>
        <taxon>Streptoalloteichus</taxon>
    </lineage>
</organism>
<keyword evidence="4" id="KW-1015">Disulfide bond</keyword>
<evidence type="ECO:0000313" key="13">
    <source>
        <dbReference type="Proteomes" id="UP000184501"/>
    </source>
</evidence>
<keyword evidence="6 11" id="KW-0326">Glycosidase</keyword>
<gene>
    <name evidence="12" type="ORF">SAMN05444320_103352</name>
</gene>
<dbReference type="GO" id="GO:0004553">
    <property type="term" value="F:hydrolase activity, hydrolyzing O-glycosyl compounds"/>
    <property type="evidence" value="ECO:0007669"/>
    <property type="project" value="InterPro"/>
</dbReference>
<dbReference type="Gene3D" id="3.20.20.40">
    <property type="entry name" value="1, 4-beta cellobiohydrolase"/>
    <property type="match status" value="1"/>
</dbReference>
<feature type="binding site" evidence="9">
    <location>
        <position position="266"/>
    </location>
    <ligand>
        <name>substrate</name>
    </ligand>
</feature>
<dbReference type="PANTHER" id="PTHR34876">
    <property type="match status" value="1"/>
</dbReference>
<feature type="chain" id="PRO_5011821637" description="Glucanase" evidence="11">
    <location>
        <begin position="27"/>
        <end position="325"/>
    </location>
</feature>
<keyword evidence="13" id="KW-1185">Reference proteome</keyword>
<feature type="active site" description="Proton donor" evidence="8 10">
    <location>
        <position position="149"/>
    </location>
</feature>
<feature type="binding site" evidence="9">
    <location>
        <position position="293"/>
    </location>
    <ligand>
        <name>substrate</name>
    </ligand>
</feature>
<dbReference type="InterPro" id="IPR016288">
    <property type="entry name" value="Beta_cellobiohydrolase"/>
</dbReference>
<keyword evidence="7 11" id="KW-0624">Polysaccharide degradation</keyword>
<dbReference type="PIRSF" id="PIRSF001100">
    <property type="entry name" value="Beta_cellobiohydrolase"/>
    <property type="match status" value="1"/>
</dbReference>
<keyword evidence="1 11" id="KW-0732">Signal</keyword>
<evidence type="ECO:0000256" key="1">
    <source>
        <dbReference type="ARBA" id="ARBA00022729"/>
    </source>
</evidence>
<feature type="binding site" evidence="9">
    <location>
        <position position="194"/>
    </location>
    <ligand>
        <name>substrate</name>
    </ligand>
</feature>
<feature type="signal peptide" evidence="11">
    <location>
        <begin position="1"/>
        <end position="26"/>
    </location>
</feature>
<evidence type="ECO:0000256" key="11">
    <source>
        <dbReference type="RuleBase" id="RU361186"/>
    </source>
</evidence>
<proteinExistence type="inferred from homology"/>
<dbReference type="STRING" id="2017.SAMN05444320_103352"/>
<dbReference type="RefSeq" id="WP_073481696.1">
    <property type="nucleotide sequence ID" value="NZ_FQVN01000003.1"/>
</dbReference>
<evidence type="ECO:0000256" key="7">
    <source>
        <dbReference type="ARBA" id="ARBA00023326"/>
    </source>
</evidence>
<dbReference type="InterPro" id="IPR001524">
    <property type="entry name" value="Glyco_hydro_6_CS"/>
</dbReference>
<dbReference type="PANTHER" id="PTHR34876:SF4">
    <property type="entry name" value="1,4-BETA-D-GLUCAN CELLOBIOHYDROLASE C-RELATED"/>
    <property type="match status" value="1"/>
</dbReference>
<keyword evidence="5 11" id="KW-0119">Carbohydrate metabolism</keyword>
<dbReference type="OrthoDB" id="309899at2"/>
<evidence type="ECO:0000256" key="5">
    <source>
        <dbReference type="ARBA" id="ARBA00023277"/>
    </source>
</evidence>
<keyword evidence="2 11" id="KW-0378">Hydrolase</keyword>
<accession>A0A1M5B262</accession>
<evidence type="ECO:0000313" key="12">
    <source>
        <dbReference type="EMBL" id="SHF36272.1"/>
    </source>
</evidence>
<feature type="active site" description="Proton acceptor" evidence="8">
    <location>
        <position position="299"/>
    </location>
</feature>
<dbReference type="AlphaFoldDB" id="A0A1M5B262"/>
<keyword evidence="3 11" id="KW-0136">Cellulose degradation</keyword>
<protein>
    <recommendedName>
        <fullName evidence="11">Glucanase</fullName>
        <ecNumber evidence="11">3.2.1.-</ecNumber>
    </recommendedName>
</protein>
<evidence type="ECO:0000256" key="2">
    <source>
        <dbReference type="ARBA" id="ARBA00022801"/>
    </source>
</evidence>
<sequence>MRISRLVTALAVAVVTGLPTLASAHAAAGNPVRMTDGFYADPNLQAAVWVRAHSDDPRAGRISSAVAAVPQGKWFGEWSGDVRAAVSAYVRAADRENRLPILVPYFMYGRDCGSHSAGGAPSPDAYKRWISDFVAGIGDRPAVVVLEPDALAQRLDCVPSDQRATRLDLLRHAVGKLRSARNAWTYLDAGNASWVAPDTLAGELHAAGVRGIRGFALNVSNYHTTAQSKSYADKVNAALKARFGYTKALVVDSSRNGNGPAPGGAWCNPPGRRVGTPTRAGGASGVEMLLWVKNPGESDGTCGIAPDTRAGQFSPDLAVRLIDGR</sequence>
<evidence type="ECO:0000256" key="10">
    <source>
        <dbReference type="PROSITE-ProRule" id="PRU10057"/>
    </source>
</evidence>
<dbReference type="EC" id="3.2.1.-" evidence="11"/>
<name>A0A1M5B262_STRHI</name>
<feature type="binding site" evidence="9">
    <location>
        <position position="221"/>
    </location>
    <ligand>
        <name>substrate</name>
    </ligand>
</feature>
<feature type="binding site" evidence="9">
    <location>
        <position position="74"/>
    </location>
    <ligand>
        <name>substrate</name>
    </ligand>
</feature>
<comment type="similarity">
    <text evidence="11">Belongs to the glycosyl hydrolase family 6.</text>
</comment>
<dbReference type="EMBL" id="FQVN01000003">
    <property type="protein sequence ID" value="SHF36272.1"/>
    <property type="molecule type" value="Genomic_DNA"/>
</dbReference>
<dbReference type="InterPro" id="IPR036434">
    <property type="entry name" value="Beta_cellobiohydrolase_sf"/>
</dbReference>
<evidence type="ECO:0000256" key="9">
    <source>
        <dbReference type="PIRSR" id="PIRSR001100-2"/>
    </source>
</evidence>
<dbReference type="SUPFAM" id="SSF51989">
    <property type="entry name" value="Glycosyl hydrolases family 6, cellulases"/>
    <property type="match status" value="1"/>
</dbReference>
<evidence type="ECO:0000256" key="3">
    <source>
        <dbReference type="ARBA" id="ARBA00023001"/>
    </source>
</evidence>
<dbReference type="Pfam" id="PF01341">
    <property type="entry name" value="Glyco_hydro_6"/>
    <property type="match status" value="1"/>
</dbReference>
<evidence type="ECO:0000256" key="4">
    <source>
        <dbReference type="ARBA" id="ARBA00023157"/>
    </source>
</evidence>
<dbReference type="PRINTS" id="PR00733">
    <property type="entry name" value="GLHYDRLASE6"/>
</dbReference>
<dbReference type="PROSITE" id="PS00656">
    <property type="entry name" value="GLYCOSYL_HYDROL_F6_2"/>
    <property type="match status" value="1"/>
</dbReference>
<evidence type="ECO:0000256" key="8">
    <source>
        <dbReference type="PIRSR" id="PIRSR001100-1"/>
    </source>
</evidence>
<dbReference type="GO" id="GO:0030245">
    <property type="term" value="P:cellulose catabolic process"/>
    <property type="evidence" value="ECO:0007669"/>
    <property type="project" value="UniProtKB-KW"/>
</dbReference>
<feature type="binding site" evidence="9">
    <location>
        <position position="297"/>
    </location>
    <ligand>
        <name>substrate</name>
    </ligand>
</feature>
<evidence type="ECO:0000256" key="6">
    <source>
        <dbReference type="ARBA" id="ARBA00023295"/>
    </source>
</evidence>